<evidence type="ECO:0000313" key="9">
    <source>
        <dbReference type="Proteomes" id="UP001467690"/>
    </source>
</evidence>
<feature type="signal peptide" evidence="5">
    <location>
        <begin position="1"/>
        <end position="23"/>
    </location>
</feature>
<dbReference type="InterPro" id="IPR008979">
    <property type="entry name" value="Galactose-bd-like_sf"/>
</dbReference>
<dbReference type="PROSITE" id="PS50022">
    <property type="entry name" value="FA58C_3"/>
    <property type="match status" value="1"/>
</dbReference>
<keyword evidence="2 4" id="KW-0479">Metal-binding</keyword>
<evidence type="ECO:0000259" key="6">
    <source>
        <dbReference type="PROSITE" id="PS50022"/>
    </source>
</evidence>
<dbReference type="Pfam" id="PF00034">
    <property type="entry name" value="Cytochrom_C"/>
    <property type="match status" value="1"/>
</dbReference>
<dbReference type="SUPFAM" id="SSF50952">
    <property type="entry name" value="Soluble quinoprotein glucose dehydrogenase"/>
    <property type="match status" value="1"/>
</dbReference>
<accession>A0ABV1RCE6</accession>
<dbReference type="Gene3D" id="1.10.760.10">
    <property type="entry name" value="Cytochrome c-like domain"/>
    <property type="match status" value="1"/>
</dbReference>
<dbReference type="RefSeq" id="WP_143873308.1">
    <property type="nucleotide sequence ID" value="NZ_CP041661.1"/>
</dbReference>
<dbReference type="InterPro" id="IPR011989">
    <property type="entry name" value="ARM-like"/>
</dbReference>
<dbReference type="Pfam" id="PF23500">
    <property type="entry name" value="DUF7133"/>
    <property type="match status" value="1"/>
</dbReference>
<dbReference type="InterPro" id="IPR055557">
    <property type="entry name" value="DUF7133"/>
</dbReference>
<keyword evidence="3 4" id="KW-0408">Iron</keyword>
<dbReference type="PANTHER" id="PTHR33546:SF1">
    <property type="entry name" value="LARGE, MULTIFUNCTIONAL SECRETED PROTEIN"/>
    <property type="match status" value="1"/>
</dbReference>
<dbReference type="Gene3D" id="1.25.10.10">
    <property type="entry name" value="Leucine-rich Repeat Variant"/>
    <property type="match status" value="1"/>
</dbReference>
<keyword evidence="9" id="KW-1185">Reference proteome</keyword>
<evidence type="ECO:0000256" key="4">
    <source>
        <dbReference type="PROSITE-ProRule" id="PRU00433"/>
    </source>
</evidence>
<dbReference type="SUPFAM" id="SSF48371">
    <property type="entry name" value="ARM repeat"/>
    <property type="match status" value="1"/>
</dbReference>
<dbReference type="Proteomes" id="UP001467690">
    <property type="component" value="Unassembled WGS sequence"/>
</dbReference>
<protein>
    <submittedName>
        <fullName evidence="8">Discoidin domain-containing protein</fullName>
    </submittedName>
</protein>
<evidence type="ECO:0000256" key="5">
    <source>
        <dbReference type="SAM" id="SignalP"/>
    </source>
</evidence>
<dbReference type="SUPFAM" id="SSF49785">
    <property type="entry name" value="Galactose-binding domain-like"/>
    <property type="match status" value="1"/>
</dbReference>
<keyword evidence="5" id="KW-0732">Signal</keyword>
<evidence type="ECO:0000313" key="8">
    <source>
        <dbReference type="EMBL" id="MER2490387.1"/>
    </source>
</evidence>
<feature type="chain" id="PRO_5047418429" evidence="5">
    <location>
        <begin position="24"/>
        <end position="859"/>
    </location>
</feature>
<proteinExistence type="predicted"/>
<dbReference type="Pfam" id="PF00754">
    <property type="entry name" value="F5_F8_type_C"/>
    <property type="match status" value="1"/>
</dbReference>
<comment type="caution">
    <text evidence="8">The sequence shown here is derived from an EMBL/GenBank/DDBJ whole genome shotgun (WGS) entry which is preliminary data.</text>
</comment>
<evidence type="ECO:0000259" key="7">
    <source>
        <dbReference type="PROSITE" id="PS51007"/>
    </source>
</evidence>
<sequence>MIKKLIKLSVCSIFTLHFSAVQSAPVDKKIKPLSPQESLATMVVQDGYAMQLVTHEPYVEEPVLLSFDGNGRMYVAEMLTYMLDIDGSKQMEPVSRIKRLEDTDNDGVVDSYTVFAENLLLPRMILPLQDGKIIVRETNTFDLLLLEDLDGDGVSDKRTTIFAGGPRGGNLEHQPSGLIWGLDNWLYVTYTNKRYRFEDGKIIAQNIRYGGGQWGLGQDDAGRLYYSAAGAEKPVFSFQFPSVYGIVPVEGELAEGFNEVFPIETVPDVQGGKPRLRADNTLNHFTGVAGQSVYLGDKLPELYGNYIVPEPVGNLIRRAEIKRNEGYSVISHPYQSERKEFIASTDSAFRPVWSETGPDGTLYIVDMYRGIIQEGNWTKEGSYLRKVIQEFELDKIIGRGRIFRVTKPGVELGAKPKMYNESAEQLVAHLSHPNFWWRINAQKLLVLEKDLSVVPKLKKILKADKNPHARLHALWTLEGLGAIEADLLLEAFKDADSNVRTSAVRVSEQFVSKQDSKMVKHWQKLIKNADIELAQQIMLSAFYVEIEDKQRAQIRSDLLARFPLKKGLLAIDTAMQYQIKEREAQQALAKNNKALADALARGKNHFDSLCATCHGKEGQGAPAGNGLLAPSFEKNPRVNGNLAILGRIVLDGLMGPIEGETYAGGMMASIASNDDQWIADVLTYLRNNFANQASMVSAQQIAKLRTLDAQSSPWTLDALEQKYGQKLTNKKAWKFSASHNPKNFAALIDGKADWAKWDSEDLQQIGMWLQVELPQVYQISQVYMDCRKWSWRCAKAFDLEFSIDGENWQKVDSNIEKSPQRTSETLGQKAKFIRFVLQNGSSQQTWSVTEIDIYGSPAN</sequence>
<feature type="domain" description="Cytochrome c" evidence="7">
    <location>
        <begin position="597"/>
        <end position="689"/>
    </location>
</feature>
<dbReference type="PROSITE" id="PS51007">
    <property type="entry name" value="CYTC"/>
    <property type="match status" value="1"/>
</dbReference>
<evidence type="ECO:0000256" key="3">
    <source>
        <dbReference type="ARBA" id="ARBA00023004"/>
    </source>
</evidence>
<dbReference type="PANTHER" id="PTHR33546">
    <property type="entry name" value="LARGE, MULTIFUNCTIONAL SECRETED PROTEIN-RELATED"/>
    <property type="match status" value="1"/>
</dbReference>
<dbReference type="EMBL" id="JBELOE010000051">
    <property type="protein sequence ID" value="MER2490387.1"/>
    <property type="molecule type" value="Genomic_DNA"/>
</dbReference>
<dbReference type="Gene3D" id="2.120.10.30">
    <property type="entry name" value="TolB, C-terminal domain"/>
    <property type="match status" value="1"/>
</dbReference>
<dbReference type="InterPro" id="IPR011042">
    <property type="entry name" value="6-blade_b-propeller_TolB-like"/>
</dbReference>
<dbReference type="Pfam" id="PF13646">
    <property type="entry name" value="HEAT_2"/>
    <property type="match status" value="1"/>
</dbReference>
<evidence type="ECO:0000256" key="2">
    <source>
        <dbReference type="ARBA" id="ARBA00022723"/>
    </source>
</evidence>
<keyword evidence="1 4" id="KW-0349">Heme</keyword>
<reference evidence="8 9" key="1">
    <citation type="submission" date="2024-06" db="EMBL/GenBank/DDBJ databases">
        <authorList>
            <person name="Chen R.Y."/>
        </authorList>
    </citation>
    <scope>NUCLEOTIDE SEQUENCE [LARGE SCALE GENOMIC DNA]</scope>
    <source>
        <strain evidence="8 9">D2</strain>
    </source>
</reference>
<dbReference type="Gene3D" id="2.60.120.260">
    <property type="entry name" value="Galactose-binding domain-like"/>
    <property type="match status" value="1"/>
</dbReference>
<organism evidence="8 9">
    <name type="scientific">Catenovulum sediminis</name>
    <dbReference type="NCBI Taxonomy" id="1740262"/>
    <lineage>
        <taxon>Bacteria</taxon>
        <taxon>Pseudomonadati</taxon>
        <taxon>Pseudomonadota</taxon>
        <taxon>Gammaproteobacteria</taxon>
        <taxon>Alteromonadales</taxon>
        <taxon>Alteromonadaceae</taxon>
        <taxon>Catenovulum</taxon>
    </lineage>
</organism>
<dbReference type="InterPro" id="IPR009056">
    <property type="entry name" value="Cyt_c-like_dom"/>
</dbReference>
<dbReference type="InterPro" id="IPR016024">
    <property type="entry name" value="ARM-type_fold"/>
</dbReference>
<gene>
    <name evidence="8" type="ORF">ABS311_00595</name>
</gene>
<feature type="domain" description="F5/8 type C" evidence="6">
    <location>
        <begin position="757"/>
        <end position="856"/>
    </location>
</feature>
<dbReference type="InterPro" id="IPR011041">
    <property type="entry name" value="Quinoprot_gluc/sorb_DH_b-prop"/>
</dbReference>
<dbReference type="SUPFAM" id="SSF46626">
    <property type="entry name" value="Cytochrome c"/>
    <property type="match status" value="1"/>
</dbReference>
<evidence type="ECO:0000256" key="1">
    <source>
        <dbReference type="ARBA" id="ARBA00022617"/>
    </source>
</evidence>
<dbReference type="InterPro" id="IPR036909">
    <property type="entry name" value="Cyt_c-like_dom_sf"/>
</dbReference>
<dbReference type="InterPro" id="IPR000421">
    <property type="entry name" value="FA58C"/>
</dbReference>
<name>A0ABV1RCE6_9ALTE</name>